<feature type="domain" description="ABC transporter" evidence="7">
    <location>
        <begin position="2"/>
        <end position="225"/>
    </location>
</feature>
<dbReference type="SUPFAM" id="SSF52540">
    <property type="entry name" value="P-loop containing nucleoside triphosphate hydrolases"/>
    <property type="match status" value="1"/>
</dbReference>
<dbReference type="InterPro" id="IPR050153">
    <property type="entry name" value="Metal_Ion_Import_ABC"/>
</dbReference>
<dbReference type="OrthoDB" id="9805601at2"/>
<evidence type="ECO:0000313" key="9">
    <source>
        <dbReference type="Proteomes" id="UP000095463"/>
    </source>
</evidence>
<comment type="caution">
    <text evidence="8">The sequence shown here is derived from an EMBL/GenBank/DDBJ whole genome shotgun (WGS) entry which is preliminary data.</text>
</comment>
<keyword evidence="6" id="KW-0406">Ion transport</keyword>
<dbReference type="InterPro" id="IPR003439">
    <property type="entry name" value="ABC_transporter-like_ATP-bd"/>
</dbReference>
<proteinExistence type="inferred from homology"/>
<dbReference type="InterPro" id="IPR027417">
    <property type="entry name" value="P-loop_NTPase"/>
</dbReference>
<evidence type="ECO:0000256" key="2">
    <source>
        <dbReference type="ARBA" id="ARBA00022448"/>
    </source>
</evidence>
<protein>
    <submittedName>
        <fullName evidence="8">Iron ABC transporter ATP-binding protein</fullName>
    </submittedName>
</protein>
<name>A0A1E5XRJ9_9HYPH</name>
<reference evidence="8 9" key="1">
    <citation type="journal article" date="2015" name="Genome Announc.">
        <title>Genome Assemblies of Three Soil-Associated Devosia species: D. insulae, D. limi, and D. soli.</title>
        <authorList>
            <person name="Hassan Y.I."/>
            <person name="Lepp D."/>
            <person name="Zhou T."/>
        </authorList>
    </citation>
    <scope>NUCLEOTIDE SEQUENCE [LARGE SCALE GENOMIC DNA]</scope>
    <source>
        <strain evidence="8 9">DS-56</strain>
    </source>
</reference>
<dbReference type="InterPro" id="IPR017871">
    <property type="entry name" value="ABC_transporter-like_CS"/>
</dbReference>
<gene>
    <name evidence="8" type="ORF">VW23_017685</name>
</gene>
<evidence type="ECO:0000313" key="8">
    <source>
        <dbReference type="EMBL" id="OEO31195.1"/>
    </source>
</evidence>
<dbReference type="SMART" id="SM00382">
    <property type="entry name" value="AAA"/>
    <property type="match status" value="1"/>
</dbReference>
<evidence type="ECO:0000256" key="4">
    <source>
        <dbReference type="ARBA" id="ARBA00022840"/>
    </source>
</evidence>
<organism evidence="8 9">
    <name type="scientific">Devosia insulae DS-56</name>
    <dbReference type="NCBI Taxonomy" id="1116389"/>
    <lineage>
        <taxon>Bacteria</taxon>
        <taxon>Pseudomonadati</taxon>
        <taxon>Pseudomonadota</taxon>
        <taxon>Alphaproteobacteria</taxon>
        <taxon>Hyphomicrobiales</taxon>
        <taxon>Devosiaceae</taxon>
        <taxon>Devosia</taxon>
    </lineage>
</organism>
<evidence type="ECO:0000256" key="1">
    <source>
        <dbReference type="ARBA" id="ARBA00005417"/>
    </source>
</evidence>
<keyword evidence="3" id="KW-0547">Nucleotide-binding</keyword>
<accession>A0A1E5XRJ9</accession>
<dbReference type="AlphaFoldDB" id="A0A1E5XRJ9"/>
<dbReference type="RefSeq" id="WP_069909645.1">
    <property type="nucleotide sequence ID" value="NZ_LAJE02000167.1"/>
</dbReference>
<keyword evidence="5" id="KW-0862">Zinc</keyword>
<dbReference type="GO" id="GO:0006829">
    <property type="term" value="P:zinc ion transport"/>
    <property type="evidence" value="ECO:0007669"/>
    <property type="project" value="UniProtKB-KW"/>
</dbReference>
<keyword evidence="9" id="KW-1185">Reference proteome</keyword>
<dbReference type="GO" id="GO:0005524">
    <property type="term" value="F:ATP binding"/>
    <property type="evidence" value="ECO:0007669"/>
    <property type="project" value="UniProtKB-KW"/>
</dbReference>
<dbReference type="EMBL" id="LAJE02000167">
    <property type="protein sequence ID" value="OEO31195.1"/>
    <property type="molecule type" value="Genomic_DNA"/>
</dbReference>
<dbReference type="Pfam" id="PF00005">
    <property type="entry name" value="ABC_tran"/>
    <property type="match status" value="1"/>
</dbReference>
<keyword evidence="4 8" id="KW-0067">ATP-binding</keyword>
<evidence type="ECO:0000259" key="7">
    <source>
        <dbReference type="PROSITE" id="PS50893"/>
    </source>
</evidence>
<sequence>MIELTNLGVSLSGTTILKGYSLKVAKGSVLAILGANGVGKTTLLHTVMGLRRPTEGAVRVDGKLGFVPQLFQAAFSYSVIDMVLMGRARRIGLFGSPSAVDYRVARDYLSRMGVLELENRAFNTLSGGQRQLVVIAQALCSECDVLVLDEPCSALDYKNQSIVMQSLKRLNSETGVTIVFTTHAPQHGLEVASEVLLMNGDGSYRHGPTEATLTAGHLTQLYGVPVDKAEFVGSSVFTFAPRFIEAS</sequence>
<dbReference type="PANTHER" id="PTHR42734:SF6">
    <property type="entry name" value="MOLYBDATE IMPORT ATP-BINDING PROTEIN MOLC"/>
    <property type="match status" value="1"/>
</dbReference>
<dbReference type="Proteomes" id="UP000095463">
    <property type="component" value="Unassembled WGS sequence"/>
</dbReference>
<dbReference type="Gene3D" id="3.40.50.300">
    <property type="entry name" value="P-loop containing nucleotide triphosphate hydrolases"/>
    <property type="match status" value="1"/>
</dbReference>
<evidence type="ECO:0000256" key="3">
    <source>
        <dbReference type="ARBA" id="ARBA00022741"/>
    </source>
</evidence>
<evidence type="ECO:0000256" key="6">
    <source>
        <dbReference type="ARBA" id="ARBA00023065"/>
    </source>
</evidence>
<evidence type="ECO:0000256" key="5">
    <source>
        <dbReference type="ARBA" id="ARBA00022906"/>
    </source>
</evidence>
<keyword evidence="2" id="KW-0813">Transport</keyword>
<keyword evidence="5" id="KW-0864">Zinc transport</keyword>
<dbReference type="PROSITE" id="PS50893">
    <property type="entry name" value="ABC_TRANSPORTER_2"/>
    <property type="match status" value="1"/>
</dbReference>
<dbReference type="PANTHER" id="PTHR42734">
    <property type="entry name" value="METAL TRANSPORT SYSTEM ATP-BINDING PROTEIN TM_0124-RELATED"/>
    <property type="match status" value="1"/>
</dbReference>
<dbReference type="PROSITE" id="PS00211">
    <property type="entry name" value="ABC_TRANSPORTER_1"/>
    <property type="match status" value="1"/>
</dbReference>
<comment type="similarity">
    <text evidence="1">Belongs to the ABC transporter superfamily.</text>
</comment>
<dbReference type="InterPro" id="IPR003593">
    <property type="entry name" value="AAA+_ATPase"/>
</dbReference>
<dbReference type="GO" id="GO:0016887">
    <property type="term" value="F:ATP hydrolysis activity"/>
    <property type="evidence" value="ECO:0007669"/>
    <property type="project" value="InterPro"/>
</dbReference>